<evidence type="ECO:0000313" key="2">
    <source>
        <dbReference type="EMBL" id="MDT9599399.1"/>
    </source>
</evidence>
<gene>
    <name evidence="2" type="ORF">RQX22_10610</name>
</gene>
<proteinExistence type="predicted"/>
<keyword evidence="3" id="KW-1185">Reference proteome</keyword>
<reference evidence="2 3" key="1">
    <citation type="submission" date="2023-05" db="EMBL/GenBank/DDBJ databases">
        <authorList>
            <person name="Guo Y."/>
        </authorList>
    </citation>
    <scope>NUCLEOTIDE SEQUENCE [LARGE SCALE GENOMIC DNA]</scope>
    <source>
        <strain evidence="2 3">GR2756</strain>
    </source>
</reference>
<evidence type="ECO:0000313" key="3">
    <source>
        <dbReference type="Proteomes" id="UP001259572"/>
    </source>
</evidence>
<dbReference type="EMBL" id="JAVUPU010000004">
    <property type="protein sequence ID" value="MDT9599399.1"/>
    <property type="molecule type" value="Genomic_DNA"/>
</dbReference>
<evidence type="ECO:0008006" key="4">
    <source>
        <dbReference type="Google" id="ProtNLM"/>
    </source>
</evidence>
<accession>A0ABU3Q7L6</accession>
<organism evidence="2 3">
    <name type="scientific">Sphingosinicella rhizophila</name>
    <dbReference type="NCBI Taxonomy" id="3050082"/>
    <lineage>
        <taxon>Bacteria</taxon>
        <taxon>Pseudomonadati</taxon>
        <taxon>Pseudomonadota</taxon>
        <taxon>Alphaproteobacteria</taxon>
        <taxon>Sphingomonadales</taxon>
        <taxon>Sphingosinicellaceae</taxon>
        <taxon>Sphingosinicella</taxon>
    </lineage>
</organism>
<feature type="transmembrane region" description="Helical" evidence="1">
    <location>
        <begin position="21"/>
        <end position="43"/>
    </location>
</feature>
<evidence type="ECO:0000256" key="1">
    <source>
        <dbReference type="SAM" id="Phobius"/>
    </source>
</evidence>
<name>A0ABU3Q7L6_9SPHN</name>
<comment type="caution">
    <text evidence="2">The sequence shown here is derived from an EMBL/GenBank/DDBJ whole genome shotgun (WGS) entry which is preliminary data.</text>
</comment>
<dbReference type="Proteomes" id="UP001259572">
    <property type="component" value="Unassembled WGS sequence"/>
</dbReference>
<dbReference type="RefSeq" id="WP_315726309.1">
    <property type="nucleotide sequence ID" value="NZ_JAVUPU010000004.1"/>
</dbReference>
<keyword evidence="1" id="KW-0472">Membrane</keyword>
<keyword evidence="1" id="KW-1133">Transmembrane helix</keyword>
<sequence length="49" mass="5677">MADRMTSRDPRQDEIRRRQRSRAIVMGLLLAAFVILVYAITIAKMSINQ</sequence>
<protein>
    <recommendedName>
        <fullName evidence="4">Protoheme IX farnesyltransferase</fullName>
    </recommendedName>
</protein>
<keyword evidence="1" id="KW-0812">Transmembrane</keyword>